<dbReference type="AlphaFoldDB" id="A0A109LDK8"/>
<evidence type="ECO:0000313" key="2">
    <source>
        <dbReference type="Proteomes" id="UP000061348"/>
    </source>
</evidence>
<comment type="caution">
    <text evidence="1">The sequence shown here is derived from an EMBL/GenBank/DDBJ whole genome shotgun (WGS) entry which is preliminary data.</text>
</comment>
<gene>
    <name evidence="1" type="ORF">PFLmoz3_04707</name>
</gene>
<reference evidence="1 2" key="1">
    <citation type="submission" date="2015-05" db="EMBL/GenBank/DDBJ databases">
        <title>A genomic and transcriptomic approach to investigate the blue pigment phenotype in Pseudomonas fluorescens.</title>
        <authorList>
            <person name="Andreani N.A."/>
            <person name="Cardazzo B."/>
        </authorList>
    </citation>
    <scope>NUCLEOTIDE SEQUENCE [LARGE SCALE GENOMIC DNA]</scope>
    <source>
        <strain evidence="1 2">Ps_22</strain>
    </source>
</reference>
<name>A0A109LDK8_PSEFL</name>
<accession>A0A109LDK8</accession>
<organism evidence="1 2">
    <name type="scientific">Pseudomonas fluorescens</name>
    <dbReference type="NCBI Taxonomy" id="294"/>
    <lineage>
        <taxon>Bacteria</taxon>
        <taxon>Pseudomonadati</taxon>
        <taxon>Pseudomonadota</taxon>
        <taxon>Gammaproteobacteria</taxon>
        <taxon>Pseudomonadales</taxon>
        <taxon>Pseudomonadaceae</taxon>
        <taxon>Pseudomonas</taxon>
    </lineage>
</organism>
<proteinExistence type="predicted"/>
<evidence type="ECO:0000313" key="1">
    <source>
        <dbReference type="EMBL" id="KWV85658.1"/>
    </source>
</evidence>
<protein>
    <submittedName>
        <fullName evidence="1">Uncharacterized protein</fullName>
    </submittedName>
</protein>
<dbReference type="EMBL" id="LCYA01000127">
    <property type="protein sequence ID" value="KWV85658.1"/>
    <property type="molecule type" value="Genomic_DNA"/>
</dbReference>
<sequence length="75" mass="7805">MPFLIRLPVPATVPARVRALLPPTVNVPLTSTLLARLTTALLSKVVPLAVVNTPLPRALSLPTTSVPPLSAVPPV</sequence>
<dbReference type="PATRIC" id="fig|294.194.peg.5220"/>
<dbReference type="Proteomes" id="UP000061348">
    <property type="component" value="Unassembled WGS sequence"/>
</dbReference>